<dbReference type="EMBL" id="BAAAEN010000005">
    <property type="protein sequence ID" value="GAA0502457.1"/>
    <property type="molecule type" value="Genomic_DNA"/>
</dbReference>
<feature type="compositionally biased region" description="Low complexity" evidence="1">
    <location>
        <begin position="56"/>
        <end position="100"/>
    </location>
</feature>
<dbReference type="InterPro" id="IPR007730">
    <property type="entry name" value="SPOR-like_dom"/>
</dbReference>
<comment type="caution">
    <text evidence="3">The sequence shown here is derived from an EMBL/GenBank/DDBJ whole genome shotgun (WGS) entry which is preliminary data.</text>
</comment>
<dbReference type="Proteomes" id="UP001501706">
    <property type="component" value="Unassembled WGS sequence"/>
</dbReference>
<evidence type="ECO:0000256" key="1">
    <source>
        <dbReference type="SAM" id="MobiDB-lite"/>
    </source>
</evidence>
<sequence>MRSLFVVLLLANVALFALDRGWFGQPFSERGRDPARMRSELRADTIQVPRLPGINATDEAPPAPAAEPAQSSPAAPDAEPSAGAADIDAAPGSAAQTTPPAGAVIPAAATANAEPAPAIPPTVPPAPAAAPASPPAPPEPLACVEWGAFSEADLIIARKWANDHLPAAKQGTRREPGKQGWMVIVPPLPSASAAQAAAAQLGKNGVKDYFVIQEGGPLQHAISLGVFSTEAAAKKQATILQGQGVRNAKVVARGAQGGKSWLRLDGVAAAGRRAIEGARNLFDRPTVRDCR</sequence>
<feature type="compositionally biased region" description="Pro residues" evidence="1">
    <location>
        <begin position="117"/>
        <end position="137"/>
    </location>
</feature>
<protein>
    <recommendedName>
        <fullName evidence="2">SPOR domain-containing protein</fullName>
    </recommendedName>
</protein>
<dbReference type="RefSeq" id="WP_343927429.1">
    <property type="nucleotide sequence ID" value="NZ_BAAAEN010000005.1"/>
</dbReference>
<gene>
    <name evidence="3" type="ORF">GCM10009097_19170</name>
</gene>
<dbReference type="PROSITE" id="PS51724">
    <property type="entry name" value="SPOR"/>
    <property type="match status" value="1"/>
</dbReference>
<organism evidence="3 4">
    <name type="scientific">Pigmentiphaga daeguensis</name>
    <dbReference type="NCBI Taxonomy" id="414049"/>
    <lineage>
        <taxon>Bacteria</taxon>
        <taxon>Pseudomonadati</taxon>
        <taxon>Pseudomonadota</taxon>
        <taxon>Betaproteobacteria</taxon>
        <taxon>Burkholderiales</taxon>
        <taxon>Alcaligenaceae</taxon>
        <taxon>Pigmentiphaga</taxon>
    </lineage>
</organism>
<evidence type="ECO:0000313" key="4">
    <source>
        <dbReference type="Proteomes" id="UP001501706"/>
    </source>
</evidence>
<dbReference type="Pfam" id="PF05036">
    <property type="entry name" value="SPOR"/>
    <property type="match status" value="1"/>
</dbReference>
<feature type="region of interest" description="Disordered" evidence="1">
    <location>
        <begin position="44"/>
        <end position="100"/>
    </location>
</feature>
<evidence type="ECO:0000313" key="3">
    <source>
        <dbReference type="EMBL" id="GAA0502457.1"/>
    </source>
</evidence>
<name>A0ABP3LKY7_9BURK</name>
<reference evidence="4" key="1">
    <citation type="journal article" date="2019" name="Int. J. Syst. Evol. Microbiol.">
        <title>The Global Catalogue of Microorganisms (GCM) 10K type strain sequencing project: providing services to taxonomists for standard genome sequencing and annotation.</title>
        <authorList>
            <consortium name="The Broad Institute Genomics Platform"/>
            <consortium name="The Broad Institute Genome Sequencing Center for Infectious Disease"/>
            <person name="Wu L."/>
            <person name="Ma J."/>
        </authorList>
    </citation>
    <scope>NUCLEOTIDE SEQUENCE [LARGE SCALE GENOMIC DNA]</scope>
    <source>
        <strain evidence="4">JCM 14330</strain>
    </source>
</reference>
<proteinExistence type="predicted"/>
<keyword evidence="4" id="KW-1185">Reference proteome</keyword>
<accession>A0ABP3LKY7</accession>
<feature type="region of interest" description="Disordered" evidence="1">
    <location>
        <begin position="115"/>
        <end position="137"/>
    </location>
</feature>
<dbReference type="Gene3D" id="3.30.70.1070">
    <property type="entry name" value="Sporulation related repeat"/>
    <property type="match status" value="1"/>
</dbReference>
<feature type="domain" description="SPOR" evidence="2">
    <location>
        <begin position="175"/>
        <end position="253"/>
    </location>
</feature>
<dbReference type="InterPro" id="IPR036680">
    <property type="entry name" value="SPOR-like_sf"/>
</dbReference>
<evidence type="ECO:0000259" key="2">
    <source>
        <dbReference type="PROSITE" id="PS51724"/>
    </source>
</evidence>